<sequence>MIGFMRDEQGKLQPIYSGSDKFQSIRELKSDGMELIFGGGWNPEREIRTIPVSVRAVQVTAFNRSADWSALPTEIRELFEGGNILTTDPSAEHSRYSVLMAVTPPNGREKSEGRSGVLLKDGLPVVIEVNGKEFLLEVKGIGNAEGGYDRNYRFLRGGAQTSEATAEFRTLEMKRGLNHRFSQGDTVRAAAEIEFRVGDQTQGYLLRLSPGSARATYNANSAFASSDPKKRVARTAYEMGDQIGEFFSQGLIPTSHPENLIVVNNGEQFIFTDYSDIFHLQAFPTDIEGHHHTLYDVIRQSLRTAEEIPGYGKYGGREPFLRGLADSLLANGKITEADRTHVLTLTDFANLRDFLWGKFFAVDYYVARKSNGWTPDFFKYFSKDVDGDFMAKVVANAQQKYRSNEDEIERTQHHIDDGARENAAHIQELRECEEFPTRAMKIHGWPPSQLRDVINQRKQWINDFTKWKSERMAEIEELQASNALLQSSGFTAEGIIALTDSPESCDTLTKSLRVSRDQMLMTIWEQRFYVIWELWGKLLGDQELIVQHLGQEIEFLEAVLKSAPTPLQAEIESNLRTARSKLEVTEQLTPHKIYEQLLRNSAYSKQMSMLPYTSTKAASEMDFGHHRLTADQPAAISPSMVEPALEELVNDLRRPLPRRAERALDRETVGAWLQQARAGDWNGVESAIRLFLQPYASSIIDPSGTISELLNILRQRVENRGQNAARHGLIIAGGIWAALGITSWIWLGGAIAVVITALGVLALIKHLKPALSEWISQWPIPTELRQWLGEMGLLPVTGRNDRGMLALLWLKWNEKHPNNTISGIVVDSGVKFLEMRGRELHVNPTQLAHLSEQDLSDLLNHHEGIHIIKWLQIPQIAAPNPGWQTWVAFSIRFLNEIPAYGWYAVIAPVLAIRSAVQIILRIVRRGPLARPAPLALPPASSETENNEDIRSLLSELLSGNFPSFLRTLAPEINQIISPPPFFEAHETIHRTPFYTDWHQGIGWDYRTSRWNGDSSRSRNTSLFPSQLGVIMMQYHGWFNEFGDHPEYARSESNSLRLAFEADPGGETRHGFVSGRIVFADRPGRPTAVPSVWIQRNIIEAPRRPVRRLNSGRLDDNPHRVAVAAVAKAGGRLYYVDEATGICFSGCVDTGTTQNQHVAGMANEIVEDFLTVRNRRDEYEAIGATLELLALVNEDLRESVRLAVLGKLGANVTPRVREALGVPYRPLLGESPVRRDNRQSMIDKIEGFIEEQPEMASRYFQAPLDPAELQTTLPYRILPRGWIWLKNELGIPARTSEMVKVFLENHLNSEFDPSRYGFFQMSVLDLILSAAQDGILKHNDRAYSHYSMIQDLLARWNRPITGDELGGAVGNPNGSAWFGGDLRDWVSEDVGPFTMTPRYHELHNQMIERYRDEQARRIYEPIDHLPRSTFMSGTMGNVRNLDEAHIGINPITPPRNTSEDIGTGWTSVPASQAEEGLRSTYDYTSIRWLDRPGARISLLAAQIFYGRRQFLGSIYRLINDWILRRSRNFPLGMLVVSLFIGYTLLMPAAQLPLAFAGNGWIDAISDLAASGIVISLPFGVRGMFRRVALRAA</sequence>
<reference evidence="2" key="2">
    <citation type="journal article" date="2011" name="J. Bacteriol.">
        <title>Long-chain N-acyl amino acid synthases are linked to the putative PEP-CTERM/exosortase protein-sorting system in Gram-negative bacteria.</title>
        <authorList>
            <person name="Craig J.W."/>
            <person name="Cherry M.A."/>
            <person name="Brady S.F."/>
        </authorList>
    </citation>
    <scope>NUCLEOTIDE SEQUENCE</scope>
</reference>
<feature type="transmembrane region" description="Helical" evidence="1">
    <location>
        <begin position="1528"/>
        <end position="1547"/>
    </location>
</feature>
<keyword evidence="1" id="KW-0472">Membrane</keyword>
<dbReference type="EMBL" id="JF429416">
    <property type="protein sequence ID" value="AEQ20603.1"/>
    <property type="molecule type" value="Genomic_DNA"/>
</dbReference>
<name>G4WW03_9BACT</name>
<feature type="transmembrane region" description="Helical" evidence="1">
    <location>
        <begin position="744"/>
        <end position="764"/>
    </location>
</feature>
<evidence type="ECO:0000313" key="2">
    <source>
        <dbReference type="EMBL" id="AEQ20603.1"/>
    </source>
</evidence>
<evidence type="ECO:0000256" key="1">
    <source>
        <dbReference type="SAM" id="Phobius"/>
    </source>
</evidence>
<keyword evidence="1" id="KW-1133">Transmembrane helix</keyword>
<proteinExistence type="predicted"/>
<feature type="transmembrane region" description="Helical" evidence="1">
    <location>
        <begin position="1559"/>
        <end position="1579"/>
    </location>
</feature>
<accession>G4WW03</accession>
<reference evidence="2" key="1">
    <citation type="journal article" date="2004" name="Appl. Environ. Microbiol.">
        <title>Long-chain N-acyltyrosine synthases from environmental DNA.</title>
        <authorList>
            <person name="Brady S.F."/>
            <person name="Chao C.J."/>
            <person name="Clardy J."/>
        </authorList>
    </citation>
    <scope>NUCLEOTIDE SEQUENCE</scope>
</reference>
<keyword evidence="1" id="KW-0812">Transmembrane</keyword>
<protein>
    <submittedName>
        <fullName evidence="2">Uncharacterized protein</fullName>
    </submittedName>
</protein>
<organism evidence="2">
    <name type="scientific">uncultured bacterium CSLF42</name>
    <dbReference type="NCBI Taxonomy" id="1091574"/>
    <lineage>
        <taxon>Bacteria</taxon>
        <taxon>environmental samples</taxon>
    </lineage>
</organism>